<name>A0A498IU45_MALDO</name>
<reference evidence="1 2" key="1">
    <citation type="submission" date="2018-10" db="EMBL/GenBank/DDBJ databases">
        <title>A high-quality apple genome assembly.</title>
        <authorList>
            <person name="Hu J."/>
        </authorList>
    </citation>
    <scope>NUCLEOTIDE SEQUENCE [LARGE SCALE GENOMIC DNA]</scope>
    <source>
        <strain evidence="2">cv. HFTH1</strain>
        <tissue evidence="1">Young leaf</tissue>
    </source>
</reference>
<evidence type="ECO:0000313" key="1">
    <source>
        <dbReference type="EMBL" id="RXH85704.1"/>
    </source>
</evidence>
<keyword evidence="2" id="KW-1185">Reference proteome</keyword>
<accession>A0A498IU45</accession>
<organism evidence="1 2">
    <name type="scientific">Malus domestica</name>
    <name type="common">Apple</name>
    <name type="synonym">Pyrus malus</name>
    <dbReference type="NCBI Taxonomy" id="3750"/>
    <lineage>
        <taxon>Eukaryota</taxon>
        <taxon>Viridiplantae</taxon>
        <taxon>Streptophyta</taxon>
        <taxon>Embryophyta</taxon>
        <taxon>Tracheophyta</taxon>
        <taxon>Spermatophyta</taxon>
        <taxon>Magnoliopsida</taxon>
        <taxon>eudicotyledons</taxon>
        <taxon>Gunneridae</taxon>
        <taxon>Pentapetalae</taxon>
        <taxon>rosids</taxon>
        <taxon>fabids</taxon>
        <taxon>Rosales</taxon>
        <taxon>Rosaceae</taxon>
        <taxon>Amygdaloideae</taxon>
        <taxon>Maleae</taxon>
        <taxon>Malus</taxon>
    </lineage>
</organism>
<sequence length="68" mass="7997">MRIFERLDEKKTVKVVWTCEYALVRRCDNEVEAQRKGVDEDLERDSKKIHRVLGANGKFSAKPRTVTF</sequence>
<comment type="caution">
    <text evidence="1">The sequence shown here is derived from an EMBL/GenBank/DDBJ whole genome shotgun (WGS) entry which is preliminary data.</text>
</comment>
<dbReference type="EMBL" id="RDQH01000336">
    <property type="protein sequence ID" value="RXH85704.1"/>
    <property type="molecule type" value="Genomic_DNA"/>
</dbReference>
<gene>
    <name evidence="1" type="ORF">DVH24_009525</name>
</gene>
<dbReference type="AlphaFoldDB" id="A0A498IU45"/>
<proteinExistence type="predicted"/>
<protein>
    <submittedName>
        <fullName evidence="1">Uncharacterized protein</fullName>
    </submittedName>
</protein>
<dbReference type="Proteomes" id="UP000290289">
    <property type="component" value="Chromosome 10"/>
</dbReference>
<evidence type="ECO:0000313" key="2">
    <source>
        <dbReference type="Proteomes" id="UP000290289"/>
    </source>
</evidence>